<dbReference type="SUPFAM" id="SSF50998">
    <property type="entry name" value="Quinoprotein alcohol dehydrogenase-like"/>
    <property type="match status" value="1"/>
</dbReference>
<gene>
    <name evidence="3" type="ORF">GCM10023336_71850</name>
</gene>
<protein>
    <recommendedName>
        <fullName evidence="2">Pyrrolo-quinoline quinone repeat domain-containing protein</fullName>
    </recommendedName>
</protein>
<dbReference type="EMBL" id="BAABKC010000132">
    <property type="protein sequence ID" value="GAA5079456.1"/>
    <property type="molecule type" value="Genomic_DNA"/>
</dbReference>
<feature type="compositionally biased region" description="Pro residues" evidence="1">
    <location>
        <begin position="21"/>
        <end position="32"/>
    </location>
</feature>
<sequence>MSQPPNQPPQGGFGAPEPQDRPPQPPPQPPQSAPQSPGFGAPQPPQQQPQGAQPTPPPADQDPRRATPPPPAGPPQGAPQTPPPPAGPPQPQPGYGYPQQQQQPAQAPGPYAQPGPYGAPQPGPYAAPGTPGPYGQPPQQPGPYGTPQPGPYGAPGTPGPYGTAPQPGYGYPQQPQFPGGPGLPGTPPPGGSRNPFKGRPAVVIGAAVAGLLVVGGTVYAVTSGGDDGGKKPVAHQSDDPKPSASGASGLPANPGDGSGDGGDDPENLNEGRQAGEAKVLWYKEAPDAPGSGADAPGMWITDKTAVKAAYKQVFAYDVGDGKPTWAPIAFPQKICAVTPEKSADDKVVVAYESGTSDRAKCNQLQQLDLNTGKKGWSVKLSEGRLFDSTITVELSVTGRTLMVGRSQSGVAYDMDSGRKLYEKEKYGEACFPTAFAGGAKLISVASCGAGGANEHDEVQQLDPATGKVRWTRKIPKGWSVQRVYSLDPLVLYSTDDKKHWNVSTLKDDGAVRSQVDVKGSFAPQCGWAILERDLQGCQGVAADADTLYLPTQATTGANEIVAVNLATGKEKWRVKSPEDTSMMPVKVADGKLIAYVEPSYDSGGQIVSVPTAGASHATTRLLQNPQSTAEIENGFFSRDIDWVDGRFYLSTTRLSGSDKSREKLMLAFGN</sequence>
<dbReference type="Pfam" id="PF13360">
    <property type="entry name" value="PQQ_2"/>
    <property type="match status" value="2"/>
</dbReference>
<dbReference type="Proteomes" id="UP001500124">
    <property type="component" value="Unassembled WGS sequence"/>
</dbReference>
<feature type="domain" description="Pyrrolo-quinoline quinone repeat" evidence="2">
    <location>
        <begin position="297"/>
        <end position="423"/>
    </location>
</feature>
<dbReference type="InterPro" id="IPR011047">
    <property type="entry name" value="Quinoprotein_ADH-like_sf"/>
</dbReference>
<evidence type="ECO:0000313" key="3">
    <source>
        <dbReference type="EMBL" id="GAA5079456.1"/>
    </source>
</evidence>
<feature type="compositionally biased region" description="Pro residues" evidence="1">
    <location>
        <begin position="111"/>
        <end position="152"/>
    </location>
</feature>
<dbReference type="Gene3D" id="2.130.10.10">
    <property type="entry name" value="YVTN repeat-like/Quinoprotein amine dehydrogenase"/>
    <property type="match status" value="2"/>
</dbReference>
<reference evidence="4" key="1">
    <citation type="journal article" date="2019" name="Int. J. Syst. Evol. Microbiol.">
        <title>The Global Catalogue of Microorganisms (GCM) 10K type strain sequencing project: providing services to taxonomists for standard genome sequencing and annotation.</title>
        <authorList>
            <consortium name="The Broad Institute Genomics Platform"/>
            <consortium name="The Broad Institute Genome Sequencing Center for Infectious Disease"/>
            <person name="Wu L."/>
            <person name="Ma J."/>
        </authorList>
    </citation>
    <scope>NUCLEOTIDE SEQUENCE [LARGE SCALE GENOMIC DNA]</scope>
    <source>
        <strain evidence="4">JCM 18410</strain>
    </source>
</reference>
<organism evidence="3 4">
    <name type="scientific">Streptomyces similanensis</name>
    <dbReference type="NCBI Taxonomy" id="1274988"/>
    <lineage>
        <taxon>Bacteria</taxon>
        <taxon>Bacillati</taxon>
        <taxon>Actinomycetota</taxon>
        <taxon>Actinomycetes</taxon>
        <taxon>Kitasatosporales</taxon>
        <taxon>Streptomycetaceae</taxon>
        <taxon>Streptomyces</taxon>
    </lineage>
</organism>
<feature type="domain" description="Pyrrolo-quinoline quinone repeat" evidence="2">
    <location>
        <begin position="457"/>
        <end position="580"/>
    </location>
</feature>
<evidence type="ECO:0000256" key="1">
    <source>
        <dbReference type="SAM" id="MobiDB-lite"/>
    </source>
</evidence>
<evidence type="ECO:0000259" key="2">
    <source>
        <dbReference type="Pfam" id="PF13360"/>
    </source>
</evidence>
<dbReference type="InterPro" id="IPR002372">
    <property type="entry name" value="PQQ_rpt_dom"/>
</dbReference>
<dbReference type="RefSeq" id="WP_345672242.1">
    <property type="nucleotide sequence ID" value="NZ_BAABKC010000132.1"/>
</dbReference>
<feature type="region of interest" description="Disordered" evidence="1">
    <location>
        <begin position="224"/>
        <end position="270"/>
    </location>
</feature>
<comment type="caution">
    <text evidence="3">The sequence shown here is derived from an EMBL/GenBank/DDBJ whole genome shotgun (WGS) entry which is preliminary data.</text>
</comment>
<feature type="region of interest" description="Disordered" evidence="1">
    <location>
        <begin position="1"/>
        <end position="198"/>
    </location>
</feature>
<feature type="compositionally biased region" description="Pro residues" evidence="1">
    <location>
        <begin position="54"/>
        <end position="92"/>
    </location>
</feature>
<dbReference type="InterPro" id="IPR018391">
    <property type="entry name" value="PQQ_b-propeller_rpt"/>
</dbReference>
<dbReference type="PANTHER" id="PTHR34512">
    <property type="entry name" value="CELL SURFACE PROTEIN"/>
    <property type="match status" value="1"/>
</dbReference>
<dbReference type="PANTHER" id="PTHR34512:SF30">
    <property type="entry name" value="OUTER MEMBRANE PROTEIN ASSEMBLY FACTOR BAMB"/>
    <property type="match status" value="1"/>
</dbReference>
<proteinExistence type="predicted"/>
<evidence type="ECO:0000313" key="4">
    <source>
        <dbReference type="Proteomes" id="UP001500124"/>
    </source>
</evidence>
<dbReference type="InterPro" id="IPR015943">
    <property type="entry name" value="WD40/YVTN_repeat-like_dom_sf"/>
</dbReference>
<feature type="compositionally biased region" description="Low complexity" evidence="1">
    <location>
        <begin position="160"/>
        <end position="177"/>
    </location>
</feature>
<keyword evidence="4" id="KW-1185">Reference proteome</keyword>
<dbReference type="SMART" id="SM00564">
    <property type="entry name" value="PQQ"/>
    <property type="match status" value="3"/>
</dbReference>
<name>A0ABP9LIY4_9ACTN</name>
<feature type="compositionally biased region" description="Low complexity" evidence="1">
    <location>
        <begin position="93"/>
        <end position="110"/>
    </location>
</feature>
<accession>A0ABP9LIY4</accession>